<comment type="similarity">
    <text evidence="2 3">Belongs to the DegT/DnrJ/EryC1 family.</text>
</comment>
<dbReference type="EMBL" id="BRVO01000002">
    <property type="protein sequence ID" value="GLB50009.1"/>
    <property type="molecule type" value="Genomic_DNA"/>
</dbReference>
<dbReference type="GO" id="GO:0008483">
    <property type="term" value="F:transaminase activity"/>
    <property type="evidence" value="ECO:0007669"/>
    <property type="project" value="UniProtKB-KW"/>
</dbReference>
<comment type="caution">
    <text evidence="4">The sequence shown here is derived from an EMBL/GenBank/DDBJ whole genome shotgun (WGS) entry which is preliminary data.</text>
</comment>
<evidence type="ECO:0000256" key="3">
    <source>
        <dbReference type="RuleBase" id="RU004508"/>
    </source>
</evidence>
<accession>A0ABQ5MKS8</accession>
<dbReference type="RefSeq" id="WP_281765626.1">
    <property type="nucleotide sequence ID" value="NZ_BRVO01000002.1"/>
</dbReference>
<dbReference type="SUPFAM" id="SSF53383">
    <property type="entry name" value="PLP-dependent transferases"/>
    <property type="match status" value="1"/>
</dbReference>
<dbReference type="InterPro" id="IPR000653">
    <property type="entry name" value="DegT/StrS_aminotransferase"/>
</dbReference>
<dbReference type="InterPro" id="IPR015424">
    <property type="entry name" value="PyrdxlP-dep_Trfase"/>
</dbReference>
<dbReference type="CDD" id="cd00616">
    <property type="entry name" value="AHBA_syn"/>
    <property type="match status" value="1"/>
</dbReference>
<keyword evidence="1 3" id="KW-0663">Pyridoxal phosphate</keyword>
<dbReference type="PIRSF" id="PIRSF000390">
    <property type="entry name" value="PLP_StrS"/>
    <property type="match status" value="1"/>
</dbReference>
<dbReference type="InterPro" id="IPR015421">
    <property type="entry name" value="PyrdxlP-dep_Trfase_major"/>
</dbReference>
<dbReference type="PANTHER" id="PTHR30244">
    <property type="entry name" value="TRANSAMINASE"/>
    <property type="match status" value="1"/>
</dbReference>
<evidence type="ECO:0000256" key="2">
    <source>
        <dbReference type="ARBA" id="ARBA00037999"/>
    </source>
</evidence>
<keyword evidence="4" id="KW-0032">Aminotransferase</keyword>
<protein>
    <submittedName>
        <fullName evidence="4">Aminotransferase</fullName>
    </submittedName>
</protein>
<evidence type="ECO:0000256" key="1">
    <source>
        <dbReference type="ARBA" id="ARBA00022898"/>
    </source>
</evidence>
<name>A0ABQ5MKS8_9FLAO</name>
<keyword evidence="4" id="KW-0808">Transferase</keyword>
<dbReference type="Pfam" id="PF01041">
    <property type="entry name" value="DegT_DnrJ_EryC1"/>
    <property type="match status" value="1"/>
</dbReference>
<dbReference type="Gene3D" id="3.90.1150.10">
    <property type="entry name" value="Aspartate Aminotransferase, domain 1"/>
    <property type="match status" value="1"/>
</dbReference>
<keyword evidence="5" id="KW-1185">Reference proteome</keyword>
<proteinExistence type="inferred from homology"/>
<evidence type="ECO:0000313" key="4">
    <source>
        <dbReference type="EMBL" id="GLB50009.1"/>
    </source>
</evidence>
<organism evidence="4 5">
    <name type="scientific">Neptunitalea lumnitzerae</name>
    <dbReference type="NCBI Taxonomy" id="2965509"/>
    <lineage>
        <taxon>Bacteria</taxon>
        <taxon>Pseudomonadati</taxon>
        <taxon>Bacteroidota</taxon>
        <taxon>Flavobacteriia</taxon>
        <taxon>Flavobacteriales</taxon>
        <taxon>Flavobacteriaceae</taxon>
        <taxon>Neptunitalea</taxon>
    </lineage>
</organism>
<sequence>MIKFLDLHAINARFEAAFQSSFKAFLDSGYYVLGTNVKDFENAFASYCGTNYCIGVGSGLDAIHLILEGYKLLGKLRDGDEVIVPANTYIATILAISRAGLTPILVEPDENTFNVDVTKVAKAVTAKTGAIMGVHLYGQLADMNALQHLASKHSVLLLEDAAQAHGAVDDKGNKAGNLSDAAAFSFYPTKNLGALGEAGAVTTNCKDLAATIGKLRNYGTSQKYVSDVKGYNARIDEVQCGFLNIKLSYLDADNERRIAIANRYLTEIENSKIELPYFSGKMDHVFHLFVIRTKEREKLKMYLEENGVQTLIHYPVPPHKQLAYAEFNGYEFPITEAIHNEVLSLPISPVMKDSEVSEVIKVVNSY</sequence>
<dbReference type="PANTHER" id="PTHR30244:SF36">
    <property type="entry name" value="3-OXO-GLUCOSE-6-PHOSPHATE:GLUTAMATE AMINOTRANSFERASE"/>
    <property type="match status" value="1"/>
</dbReference>
<evidence type="ECO:0000313" key="5">
    <source>
        <dbReference type="Proteomes" id="UP001143543"/>
    </source>
</evidence>
<reference evidence="4" key="1">
    <citation type="submission" date="2022-07" db="EMBL/GenBank/DDBJ databases">
        <title>Taxonomy of Novel Oxalotrophic and Methylotrophic Bacteria.</title>
        <authorList>
            <person name="Sahin N."/>
            <person name="Tani A."/>
        </authorList>
    </citation>
    <scope>NUCLEOTIDE SEQUENCE</scope>
    <source>
        <strain evidence="4">Y10</strain>
    </source>
</reference>
<gene>
    <name evidence="4" type="ORF">Y10_23770</name>
</gene>
<dbReference type="Proteomes" id="UP001143543">
    <property type="component" value="Unassembled WGS sequence"/>
</dbReference>
<dbReference type="InterPro" id="IPR015422">
    <property type="entry name" value="PyrdxlP-dep_Trfase_small"/>
</dbReference>
<dbReference type="Gene3D" id="3.40.640.10">
    <property type="entry name" value="Type I PLP-dependent aspartate aminotransferase-like (Major domain)"/>
    <property type="match status" value="1"/>
</dbReference>